<organism evidence="2 3">
    <name type="scientific">Pseudomonas fildesensis</name>
    <dbReference type="NCBI Taxonomy" id="1674920"/>
    <lineage>
        <taxon>Bacteria</taxon>
        <taxon>Pseudomonadati</taxon>
        <taxon>Pseudomonadota</taxon>
        <taxon>Gammaproteobacteria</taxon>
        <taxon>Pseudomonadales</taxon>
        <taxon>Pseudomonadaceae</taxon>
        <taxon>Pseudomonas</taxon>
    </lineage>
</organism>
<comment type="caution">
    <text evidence="2">The sequence shown here is derived from an EMBL/GenBank/DDBJ whole genome shotgun (WGS) entry which is preliminary data.</text>
</comment>
<sequence length="59" mass="6347">MTKSAWLFLCLTLATGVTGLETTSQDGQTTAFIASAVFGCLLVLTLIVGRRIKFDPVLR</sequence>
<dbReference type="PATRIC" id="fig|1674920.3.peg.3744"/>
<protein>
    <submittedName>
        <fullName evidence="2">Uncharacterized protein</fullName>
    </submittedName>
</protein>
<evidence type="ECO:0000313" key="3">
    <source>
        <dbReference type="Proteomes" id="UP000037551"/>
    </source>
</evidence>
<keyword evidence="1" id="KW-1133">Transmembrane helix</keyword>
<dbReference type="AlphaFoldDB" id="A0A0J8ILX9"/>
<dbReference type="NCBIfam" id="NF041882">
    <property type="entry name" value="PA3371_fam"/>
    <property type="match status" value="1"/>
</dbReference>
<keyword evidence="1" id="KW-0472">Membrane</keyword>
<accession>A0A0J8ILX9</accession>
<dbReference type="Proteomes" id="UP000037551">
    <property type="component" value="Unassembled WGS sequence"/>
</dbReference>
<keyword evidence="1" id="KW-0812">Transmembrane</keyword>
<dbReference type="InterPro" id="IPR049711">
    <property type="entry name" value="PA3371-like"/>
</dbReference>
<keyword evidence="3" id="KW-1185">Reference proteome</keyword>
<proteinExistence type="predicted"/>
<feature type="transmembrane region" description="Helical" evidence="1">
    <location>
        <begin position="29"/>
        <end position="49"/>
    </location>
</feature>
<dbReference type="RefSeq" id="WP_048730998.1">
    <property type="nucleotide sequence ID" value="NZ_LFMW01000024.1"/>
</dbReference>
<reference evidence="2 3" key="1">
    <citation type="submission" date="2015-06" db="EMBL/GenBank/DDBJ databases">
        <title>Draft genome sequence of an Antarctic Pseudomonas sp. strain KG01 with full potential for biotechnological applications.</title>
        <authorList>
            <person name="Pavlov M.S."/>
            <person name="Lira F."/>
            <person name="Martinez J.L."/>
            <person name="Marshall S.H."/>
        </authorList>
    </citation>
    <scope>NUCLEOTIDE SEQUENCE [LARGE SCALE GENOMIC DNA]</scope>
    <source>
        <strain evidence="2 3">KG01</strain>
    </source>
</reference>
<dbReference type="EMBL" id="LFMW01000024">
    <property type="protein sequence ID" value="KMT52656.1"/>
    <property type="molecule type" value="Genomic_DNA"/>
</dbReference>
<dbReference type="OrthoDB" id="7031296at2"/>
<gene>
    <name evidence="2" type="ORF">ACR52_26495</name>
</gene>
<evidence type="ECO:0000256" key="1">
    <source>
        <dbReference type="SAM" id="Phobius"/>
    </source>
</evidence>
<name>A0A0J8ILX9_9PSED</name>
<evidence type="ECO:0000313" key="2">
    <source>
        <dbReference type="EMBL" id="KMT52656.1"/>
    </source>
</evidence>